<gene>
    <name evidence="1" type="ORF">SEMRO_2007_G310630.1</name>
</gene>
<dbReference type="Proteomes" id="UP001153069">
    <property type="component" value="Unassembled WGS sequence"/>
</dbReference>
<sequence>MTSFVAIDHFATETPTAIPPEEKPTYNSLKIIHQELNANAMTISSGIGGGHYRHLALVLTTAQYNALPNTEAWANPAHPGQAPVHGAAPTPAKIAETNRLMRGTETALKKQLLETVSDTFTKTLKHKMYGYAQVTAREILAHLDAAYGTVDADDIKDNEKRMNATWNPSQPIKDLYNQVKDAQRFAADHNNISEKRAVSAIIENLTQSGVFTAALRD</sequence>
<evidence type="ECO:0000313" key="2">
    <source>
        <dbReference type="Proteomes" id="UP001153069"/>
    </source>
</evidence>
<dbReference type="AlphaFoldDB" id="A0A9N8EUJ4"/>
<reference evidence="1" key="1">
    <citation type="submission" date="2020-06" db="EMBL/GenBank/DDBJ databases">
        <authorList>
            <consortium name="Plant Systems Biology data submission"/>
        </authorList>
    </citation>
    <scope>NUCLEOTIDE SEQUENCE</scope>
    <source>
        <strain evidence="1">D6</strain>
    </source>
</reference>
<accession>A0A9N8EUJ4</accession>
<comment type="caution">
    <text evidence="1">The sequence shown here is derived from an EMBL/GenBank/DDBJ whole genome shotgun (WGS) entry which is preliminary data.</text>
</comment>
<dbReference type="EMBL" id="CAICTM010002005">
    <property type="protein sequence ID" value="CAB9527496.1"/>
    <property type="molecule type" value="Genomic_DNA"/>
</dbReference>
<proteinExistence type="predicted"/>
<name>A0A9N8EUJ4_9STRA</name>
<evidence type="ECO:0000313" key="1">
    <source>
        <dbReference type="EMBL" id="CAB9527496.1"/>
    </source>
</evidence>
<organism evidence="1 2">
    <name type="scientific">Seminavis robusta</name>
    <dbReference type="NCBI Taxonomy" id="568900"/>
    <lineage>
        <taxon>Eukaryota</taxon>
        <taxon>Sar</taxon>
        <taxon>Stramenopiles</taxon>
        <taxon>Ochrophyta</taxon>
        <taxon>Bacillariophyta</taxon>
        <taxon>Bacillariophyceae</taxon>
        <taxon>Bacillariophycidae</taxon>
        <taxon>Naviculales</taxon>
        <taxon>Naviculaceae</taxon>
        <taxon>Seminavis</taxon>
    </lineage>
</organism>
<protein>
    <submittedName>
        <fullName evidence="1">Uncharacterized protein</fullName>
    </submittedName>
</protein>
<keyword evidence="2" id="KW-1185">Reference proteome</keyword>